<reference evidence="3 4" key="1">
    <citation type="journal article" date="2021" name="BMC Biol.">
        <title>Horizontally acquired antibacterial genes associated with adaptive radiation of ladybird beetles.</title>
        <authorList>
            <person name="Li H.S."/>
            <person name="Tang X.F."/>
            <person name="Huang Y.H."/>
            <person name="Xu Z.Y."/>
            <person name="Chen M.L."/>
            <person name="Du X.Y."/>
            <person name="Qiu B.Y."/>
            <person name="Chen P.T."/>
            <person name="Zhang W."/>
            <person name="Slipinski A."/>
            <person name="Escalona H.E."/>
            <person name="Waterhouse R.M."/>
            <person name="Zwick A."/>
            <person name="Pang H."/>
        </authorList>
    </citation>
    <scope>NUCLEOTIDE SEQUENCE [LARGE SCALE GENOMIC DNA]</scope>
    <source>
        <strain evidence="3">SYSU2018</strain>
    </source>
</reference>
<sequence length="378" mass="42342">MSPETNGNPPSAVKRKKNKKQAPKIDMSIPSTNYVPSHPMPFTNSFGNLSIPDMSAYYSVLNYTNGGEPMSLPIYPTNYPNFSKTRYGNFANASTPKQSLLCPSNNNETGDYLSLPVTNLDGNINDDKRRFSDPGIPNDSDSSTSSLEGKVIQKLTNQVNILKECNRKLSKEVMEMRVELNFLKQQVQQQNKRHYDREYEPGMLADVIREVRDAARVREDALLAKVKYIMEEKQLSMSHMHLVSEKNRSNDRISKLEEQLKNLTVNAKSEDVGTSSTSTTEDGQSARQVLELEREALELRRELQDTRARKEEADQKVLLLDKKLSHILKRNDISTSDISENGKTDSADSISMTTTSSIAHGIPSGIPRVTLSGPVTDL</sequence>
<feature type="region of interest" description="Disordered" evidence="2">
    <location>
        <begin position="1"/>
        <end position="32"/>
    </location>
</feature>
<feature type="region of interest" description="Disordered" evidence="2">
    <location>
        <begin position="126"/>
        <end position="148"/>
    </location>
</feature>
<feature type="region of interest" description="Disordered" evidence="2">
    <location>
        <begin position="264"/>
        <end position="287"/>
    </location>
</feature>
<gene>
    <name evidence="3" type="ORF">HHI36_000172</name>
</gene>
<evidence type="ECO:0000313" key="3">
    <source>
        <dbReference type="EMBL" id="KAL3285640.1"/>
    </source>
</evidence>
<keyword evidence="1" id="KW-0175">Coiled coil</keyword>
<evidence type="ECO:0000256" key="1">
    <source>
        <dbReference type="SAM" id="Coils"/>
    </source>
</evidence>
<dbReference type="EMBL" id="JABFTP020000185">
    <property type="protein sequence ID" value="KAL3285640.1"/>
    <property type="molecule type" value="Genomic_DNA"/>
</dbReference>
<feature type="coiled-coil region" evidence="1">
    <location>
        <begin position="152"/>
        <end position="193"/>
    </location>
</feature>
<evidence type="ECO:0000313" key="4">
    <source>
        <dbReference type="Proteomes" id="UP001516400"/>
    </source>
</evidence>
<comment type="caution">
    <text evidence="3">The sequence shown here is derived from an EMBL/GenBank/DDBJ whole genome shotgun (WGS) entry which is preliminary data.</text>
</comment>
<protein>
    <submittedName>
        <fullName evidence="3">Uncharacterized protein</fullName>
    </submittedName>
</protein>
<organism evidence="3 4">
    <name type="scientific">Cryptolaemus montrouzieri</name>
    <dbReference type="NCBI Taxonomy" id="559131"/>
    <lineage>
        <taxon>Eukaryota</taxon>
        <taxon>Metazoa</taxon>
        <taxon>Ecdysozoa</taxon>
        <taxon>Arthropoda</taxon>
        <taxon>Hexapoda</taxon>
        <taxon>Insecta</taxon>
        <taxon>Pterygota</taxon>
        <taxon>Neoptera</taxon>
        <taxon>Endopterygota</taxon>
        <taxon>Coleoptera</taxon>
        <taxon>Polyphaga</taxon>
        <taxon>Cucujiformia</taxon>
        <taxon>Coccinelloidea</taxon>
        <taxon>Coccinellidae</taxon>
        <taxon>Scymninae</taxon>
        <taxon>Scymnini</taxon>
        <taxon>Cryptolaemus</taxon>
    </lineage>
</organism>
<dbReference type="Proteomes" id="UP001516400">
    <property type="component" value="Unassembled WGS sequence"/>
</dbReference>
<evidence type="ECO:0000256" key="2">
    <source>
        <dbReference type="SAM" id="MobiDB-lite"/>
    </source>
</evidence>
<keyword evidence="4" id="KW-1185">Reference proteome</keyword>
<name>A0ABD2P3W8_9CUCU</name>
<feature type="compositionally biased region" description="Basic residues" evidence="2">
    <location>
        <begin position="13"/>
        <end position="22"/>
    </location>
</feature>
<proteinExistence type="predicted"/>
<accession>A0ABD2P3W8</accession>
<dbReference type="AlphaFoldDB" id="A0ABD2P3W8"/>